<gene>
    <name evidence="2" type="ORF">RSOLAG22IIIB_02226</name>
</gene>
<evidence type="ECO:0000313" key="2">
    <source>
        <dbReference type="EMBL" id="CUA76754.1"/>
    </source>
</evidence>
<accession>A0A0K6GED6</accession>
<feature type="region of interest" description="Disordered" evidence="1">
    <location>
        <begin position="207"/>
        <end position="290"/>
    </location>
</feature>
<feature type="compositionally biased region" description="Basic and acidic residues" evidence="1">
    <location>
        <begin position="256"/>
        <end position="284"/>
    </location>
</feature>
<dbReference type="EMBL" id="CYGV01001733">
    <property type="protein sequence ID" value="CUA76754.1"/>
    <property type="molecule type" value="Genomic_DNA"/>
</dbReference>
<sequence>MYTPLDPTSSICSLSSEVSDISQRTSGMSQTQAEFLVPELDGKPFFEPGDGDMELIVDGTRIETHRYLIKRFVKWEDIGAKLQPGSGMDLTGNIPVEDLLRMLRVLYATTLEGPFEFDIPTLVSSLHLATEYEYPALREYAIRHLEGAELTAIQRIEIARKFDLPSWEKPAYIDLCNRDEAITEEEAKILGIAALVRISKIREKEQRRRGREVDMKREEQGIKLEQPKVENLEETNICSSENKLPEESPFDLGSINDKKSSELTSEHQEKETNTEARLEAHQDQAEVSEANTHPSFADVSITGVYRSDIHMLRGLLVPGCSCQYHERSGGMSQRGCILPPCAVATFKNLQNGQLAHTKKIEDLCLSFNKLQDTSRAESTFDQEVGAQSLFNPSIHEQVSLMLAELS</sequence>
<organism evidence="2 3">
    <name type="scientific">Rhizoctonia solani</name>
    <dbReference type="NCBI Taxonomy" id="456999"/>
    <lineage>
        <taxon>Eukaryota</taxon>
        <taxon>Fungi</taxon>
        <taxon>Dikarya</taxon>
        <taxon>Basidiomycota</taxon>
        <taxon>Agaricomycotina</taxon>
        <taxon>Agaricomycetes</taxon>
        <taxon>Cantharellales</taxon>
        <taxon>Ceratobasidiaceae</taxon>
        <taxon>Rhizoctonia</taxon>
    </lineage>
</organism>
<keyword evidence="3" id="KW-1185">Reference proteome</keyword>
<feature type="compositionally biased region" description="Basic and acidic residues" evidence="1">
    <location>
        <begin position="207"/>
        <end position="231"/>
    </location>
</feature>
<reference evidence="2 3" key="1">
    <citation type="submission" date="2015-07" db="EMBL/GenBank/DDBJ databases">
        <authorList>
            <person name="Noorani M."/>
        </authorList>
    </citation>
    <scope>NUCLEOTIDE SEQUENCE [LARGE SCALE GENOMIC DNA]</scope>
    <source>
        <strain evidence="2">BBA 69670</strain>
    </source>
</reference>
<dbReference type="Proteomes" id="UP000044841">
    <property type="component" value="Unassembled WGS sequence"/>
</dbReference>
<evidence type="ECO:0000313" key="3">
    <source>
        <dbReference type="Proteomes" id="UP000044841"/>
    </source>
</evidence>
<protein>
    <recommendedName>
        <fullName evidence="4">BTB domain-containing protein</fullName>
    </recommendedName>
</protein>
<evidence type="ECO:0000256" key="1">
    <source>
        <dbReference type="SAM" id="MobiDB-lite"/>
    </source>
</evidence>
<evidence type="ECO:0008006" key="4">
    <source>
        <dbReference type="Google" id="ProtNLM"/>
    </source>
</evidence>
<proteinExistence type="predicted"/>
<name>A0A0K6GED6_9AGAM</name>
<dbReference type="AlphaFoldDB" id="A0A0K6GED6"/>